<evidence type="ECO:0000259" key="3">
    <source>
        <dbReference type="PROSITE" id="PS51186"/>
    </source>
</evidence>
<protein>
    <submittedName>
        <fullName evidence="4">GNAT family N-acetyltransferase</fullName>
        <ecNumber evidence="4">2.3.1.-</ecNumber>
    </submittedName>
</protein>
<sequence>MNIRPAVMEDALPSARLLYDALHDIAHQLTGQESKEDAIRGMAEFFEKKEIRLGYPQALVSEIDGKVAGVIVTYAGNEAEQLDRPIVERLREMKHDPSITLDKEADEDEFYIDTLSVSPEYGGQGIGSALMKAAEERAKQRGFHKIALAVVTGNDRAYCLYLRRGFQVDKEIMINGHVYYHMVKAL</sequence>
<dbReference type="RefSeq" id="WP_379320054.1">
    <property type="nucleotide sequence ID" value="NZ_JBHTLM010000010.1"/>
</dbReference>
<dbReference type="InterPro" id="IPR016181">
    <property type="entry name" value="Acyl_CoA_acyltransferase"/>
</dbReference>
<keyword evidence="1 4" id="KW-0808">Transferase</keyword>
<gene>
    <name evidence="4" type="ORF">ACFQ3W_15050</name>
</gene>
<evidence type="ECO:0000313" key="4">
    <source>
        <dbReference type="EMBL" id="MFD1177610.1"/>
    </source>
</evidence>
<dbReference type="CDD" id="cd04301">
    <property type="entry name" value="NAT_SF"/>
    <property type="match status" value="1"/>
</dbReference>
<dbReference type="PANTHER" id="PTHR43420:SF52">
    <property type="entry name" value="N-ACETYLTRANSFERASE YODP"/>
    <property type="match status" value="1"/>
</dbReference>
<dbReference type="Proteomes" id="UP001597262">
    <property type="component" value="Unassembled WGS sequence"/>
</dbReference>
<comment type="caution">
    <text evidence="4">The sequence shown here is derived from an EMBL/GenBank/DDBJ whole genome shotgun (WGS) entry which is preliminary data.</text>
</comment>
<feature type="domain" description="N-acetyltransferase" evidence="3">
    <location>
        <begin position="1"/>
        <end position="186"/>
    </location>
</feature>
<dbReference type="PROSITE" id="PS51186">
    <property type="entry name" value="GNAT"/>
    <property type="match status" value="1"/>
</dbReference>
<evidence type="ECO:0000313" key="5">
    <source>
        <dbReference type="Proteomes" id="UP001597262"/>
    </source>
</evidence>
<keyword evidence="5" id="KW-1185">Reference proteome</keyword>
<dbReference type="Pfam" id="PF00583">
    <property type="entry name" value="Acetyltransf_1"/>
    <property type="match status" value="1"/>
</dbReference>
<organism evidence="4 5">
    <name type="scientific">Paenibacillus puldeungensis</name>
    <dbReference type="NCBI Taxonomy" id="696536"/>
    <lineage>
        <taxon>Bacteria</taxon>
        <taxon>Bacillati</taxon>
        <taxon>Bacillota</taxon>
        <taxon>Bacilli</taxon>
        <taxon>Bacillales</taxon>
        <taxon>Paenibacillaceae</taxon>
        <taxon>Paenibacillus</taxon>
    </lineage>
</organism>
<proteinExistence type="predicted"/>
<accession>A0ABW3S0C5</accession>
<dbReference type="PANTHER" id="PTHR43420">
    <property type="entry name" value="ACETYLTRANSFERASE"/>
    <property type="match status" value="1"/>
</dbReference>
<evidence type="ECO:0000256" key="1">
    <source>
        <dbReference type="ARBA" id="ARBA00022679"/>
    </source>
</evidence>
<reference evidence="5" key="1">
    <citation type="journal article" date="2019" name="Int. J. Syst. Evol. Microbiol.">
        <title>The Global Catalogue of Microorganisms (GCM) 10K type strain sequencing project: providing services to taxonomists for standard genome sequencing and annotation.</title>
        <authorList>
            <consortium name="The Broad Institute Genomics Platform"/>
            <consortium name="The Broad Institute Genome Sequencing Center for Infectious Disease"/>
            <person name="Wu L."/>
            <person name="Ma J."/>
        </authorList>
    </citation>
    <scope>NUCLEOTIDE SEQUENCE [LARGE SCALE GENOMIC DNA]</scope>
    <source>
        <strain evidence="5">CCUG 59189</strain>
    </source>
</reference>
<dbReference type="EC" id="2.3.1.-" evidence="4"/>
<dbReference type="GO" id="GO:0016746">
    <property type="term" value="F:acyltransferase activity"/>
    <property type="evidence" value="ECO:0007669"/>
    <property type="project" value="UniProtKB-KW"/>
</dbReference>
<dbReference type="SUPFAM" id="SSF55729">
    <property type="entry name" value="Acyl-CoA N-acyltransferases (Nat)"/>
    <property type="match status" value="1"/>
</dbReference>
<dbReference type="Gene3D" id="3.40.630.30">
    <property type="match status" value="1"/>
</dbReference>
<dbReference type="EMBL" id="JBHTLM010000010">
    <property type="protein sequence ID" value="MFD1177610.1"/>
    <property type="molecule type" value="Genomic_DNA"/>
</dbReference>
<dbReference type="InterPro" id="IPR050680">
    <property type="entry name" value="YpeA/RimI_acetyltransf"/>
</dbReference>
<dbReference type="InterPro" id="IPR000182">
    <property type="entry name" value="GNAT_dom"/>
</dbReference>
<name>A0ABW3S0C5_9BACL</name>
<keyword evidence="2 4" id="KW-0012">Acyltransferase</keyword>
<evidence type="ECO:0000256" key="2">
    <source>
        <dbReference type="ARBA" id="ARBA00023315"/>
    </source>
</evidence>